<keyword evidence="3" id="KW-1185">Reference proteome</keyword>
<feature type="domain" description="Gp5/Type VI secretion system Vgr protein OB-fold" evidence="1">
    <location>
        <begin position="378"/>
        <end position="451"/>
    </location>
</feature>
<comment type="caution">
    <text evidence="2">The sequence shown here is derived from an EMBL/GenBank/DDBJ whole genome shotgun (WGS) entry which is preliminary data.</text>
</comment>
<dbReference type="NCBIfam" id="TIGR01646">
    <property type="entry name" value="vgr_GE"/>
    <property type="match status" value="1"/>
</dbReference>
<sequence length="589" mass="63367">MSTESTIPTPATPDVCTVELLMDGAAVPGEYHVMSVAVRKEVNRIPTATIRIRDGEAAKATFNASNADLFLPGKKIEIKLGYRSQNDTVFKGVVIRHGISVRKSGSLLTVECRDEAVKMSAGLKSRYFVDMKDSDVIEQIIDTYKLGKEVDATKPDLKEVMQYNSTDWDFLLLRAEANGLVVIASDGKVTVTAPGTGAAPVLTVGFGSTLLELDADIDARRQSKGIVAKSWDASKQKVLEAEAREPAASSSGNLKPADLAAILGSDPHELRHGGKLGQPELQAWADGRLRTERLAQVRGRARFQGFAAVAPGKVIEITGVGERFQGKVYVSGVRHQVDNGNWETDVQFGLCTETFAESFEVRPVPAAGLIPGVTGLQMGVVTVLEKDPQGEDRIKVRLPLVSKAEEGLWARLATLDAGKERGTFFRPEIGDEVVVGFLWDDPRHPVVLGMCHSSAKPAPEAAKDKNHRKGYVSRSKMKFTFDDEKKSVQVETPKGNRLTLSEDKKGVVIQDQNGNKITMDDQGVRIEIAKDLTLKAAKNLKIECGSNLDLSAQAALKAAGASSAEVSGASTTIKGSAKTVIQGGIVQIN</sequence>
<dbReference type="SUPFAM" id="SSF69255">
    <property type="entry name" value="gp5 N-terminal domain-like"/>
    <property type="match status" value="1"/>
</dbReference>
<evidence type="ECO:0000313" key="2">
    <source>
        <dbReference type="EMBL" id="TGU72309.1"/>
    </source>
</evidence>
<proteinExistence type="predicted"/>
<dbReference type="AlphaFoldDB" id="A0A4S1CFM4"/>
<dbReference type="InterPro" id="IPR006533">
    <property type="entry name" value="T6SS_Vgr_RhsGE"/>
</dbReference>
<dbReference type="SUPFAM" id="SSF69279">
    <property type="entry name" value="Phage tail proteins"/>
    <property type="match status" value="1"/>
</dbReference>
<evidence type="ECO:0000313" key="3">
    <source>
        <dbReference type="Proteomes" id="UP000306416"/>
    </source>
</evidence>
<gene>
    <name evidence="2" type="primary">vgrG</name>
    <name evidence="2" type="ORF">E4633_08325</name>
</gene>
<evidence type="ECO:0000259" key="1">
    <source>
        <dbReference type="Pfam" id="PF04717"/>
    </source>
</evidence>
<dbReference type="EMBL" id="SRSC01000002">
    <property type="protein sequence ID" value="TGU72309.1"/>
    <property type="molecule type" value="Genomic_DNA"/>
</dbReference>
<reference evidence="2 3" key="1">
    <citation type="submission" date="2019-04" db="EMBL/GenBank/DDBJ databases">
        <title>Geobacter oryzae sp. nov., ferric-reducing bacteria isolated from paddy soil.</title>
        <authorList>
            <person name="Xu Z."/>
            <person name="Masuda Y."/>
            <person name="Itoh H."/>
            <person name="Senoo K."/>
        </authorList>
    </citation>
    <scope>NUCLEOTIDE SEQUENCE [LARGE SCALE GENOMIC DNA]</scope>
    <source>
        <strain evidence="2 3">Red111</strain>
    </source>
</reference>
<name>A0A4S1CFM4_9BACT</name>
<protein>
    <submittedName>
        <fullName evidence="2">Type VI secretion system tip protein VgrG</fullName>
    </submittedName>
</protein>
<dbReference type="Proteomes" id="UP000306416">
    <property type="component" value="Unassembled WGS sequence"/>
</dbReference>
<dbReference type="Pfam" id="PF04717">
    <property type="entry name" value="Phage_base_V"/>
    <property type="match status" value="1"/>
</dbReference>
<dbReference type="RefSeq" id="WP_135869792.1">
    <property type="nucleotide sequence ID" value="NZ_SRSC01000002.1"/>
</dbReference>
<dbReference type="Pfam" id="PF05954">
    <property type="entry name" value="Phage_GPD"/>
    <property type="match status" value="1"/>
</dbReference>
<dbReference type="Gene3D" id="3.55.50.10">
    <property type="entry name" value="Baseplate protein-like domains"/>
    <property type="match status" value="1"/>
</dbReference>
<organism evidence="2 3">
    <name type="scientific">Geomonas terrae</name>
    <dbReference type="NCBI Taxonomy" id="2562681"/>
    <lineage>
        <taxon>Bacteria</taxon>
        <taxon>Pseudomonadati</taxon>
        <taxon>Thermodesulfobacteriota</taxon>
        <taxon>Desulfuromonadia</taxon>
        <taxon>Geobacterales</taxon>
        <taxon>Geobacteraceae</taxon>
        <taxon>Geomonas</taxon>
    </lineage>
</organism>
<accession>A0A4S1CFM4</accession>
<dbReference type="InterPro" id="IPR006531">
    <property type="entry name" value="Gp5/Vgr_OB"/>
</dbReference>
<dbReference type="InterPro" id="IPR037026">
    <property type="entry name" value="Vgr_OB-fold_dom_sf"/>
</dbReference>
<dbReference type="Gene3D" id="2.40.50.230">
    <property type="entry name" value="Gp5 N-terminal domain"/>
    <property type="match status" value="1"/>
</dbReference>